<dbReference type="PANTHER" id="PTHR31084">
    <property type="entry name" value="ALPHA-L-FUCOSIDASE 2"/>
    <property type="match status" value="1"/>
</dbReference>
<proteinExistence type="predicted"/>
<dbReference type="Pfam" id="PF21307">
    <property type="entry name" value="Glyco_hydro_95_C"/>
    <property type="match status" value="1"/>
</dbReference>
<dbReference type="InterPro" id="IPR049053">
    <property type="entry name" value="AFCA-like_C"/>
</dbReference>
<keyword evidence="5" id="KW-1185">Reference proteome</keyword>
<comment type="caution">
    <text evidence="4">The sequence shown here is derived from an EMBL/GenBank/DDBJ whole genome shotgun (WGS) entry which is preliminary data.</text>
</comment>
<dbReference type="PANTHER" id="PTHR31084:SF0">
    <property type="entry name" value="ALPHA-L-FUCOSIDASE 2"/>
    <property type="match status" value="1"/>
</dbReference>
<organism evidence="4 5">
    <name type="scientific">Marilutibacter spongiae</name>
    <dbReference type="NCBI Taxonomy" id="2025720"/>
    <lineage>
        <taxon>Bacteria</taxon>
        <taxon>Pseudomonadati</taxon>
        <taxon>Pseudomonadota</taxon>
        <taxon>Gammaproteobacteria</taxon>
        <taxon>Lysobacterales</taxon>
        <taxon>Lysobacteraceae</taxon>
        <taxon>Marilutibacter</taxon>
    </lineage>
</organism>
<dbReference type="InterPro" id="IPR027414">
    <property type="entry name" value="GH95_N_dom"/>
</dbReference>
<dbReference type="RefSeq" id="WP_182688089.1">
    <property type="nucleotide sequence ID" value="NZ_JACHTF010000013.1"/>
</dbReference>
<evidence type="ECO:0000259" key="2">
    <source>
        <dbReference type="Pfam" id="PF21307"/>
    </source>
</evidence>
<dbReference type="AlphaFoldDB" id="A0A7W3TNR8"/>
<reference evidence="4 5" key="1">
    <citation type="submission" date="2020-08" db="EMBL/GenBank/DDBJ databases">
        <authorList>
            <person name="Xu S."/>
            <person name="Li A."/>
        </authorList>
    </citation>
    <scope>NUCLEOTIDE SEQUENCE [LARGE SCALE GENOMIC DNA]</scope>
    <source>
        <strain evidence="4 5">119BY6-57</strain>
    </source>
</reference>
<dbReference type="InterPro" id="IPR016518">
    <property type="entry name" value="Alpha-L-fucosidase"/>
</dbReference>
<dbReference type="Proteomes" id="UP000523196">
    <property type="component" value="Unassembled WGS sequence"/>
</dbReference>
<gene>
    <name evidence="4" type="ORF">H4F98_12315</name>
</gene>
<keyword evidence="4" id="KW-0378">Hydrolase</keyword>
<dbReference type="Pfam" id="PF14498">
    <property type="entry name" value="Glyco_hyd_65N_2"/>
    <property type="match status" value="1"/>
</dbReference>
<dbReference type="GO" id="GO:0005975">
    <property type="term" value="P:carbohydrate metabolic process"/>
    <property type="evidence" value="ECO:0007669"/>
    <property type="project" value="InterPro"/>
</dbReference>
<feature type="domain" description="Glycosyl hydrolase family 95 N-terminal" evidence="1">
    <location>
        <begin position="43"/>
        <end position="278"/>
    </location>
</feature>
<feature type="domain" description="Alpha fucosidase A-like C-terminal" evidence="2">
    <location>
        <begin position="705"/>
        <end position="761"/>
    </location>
</feature>
<accession>A0A7W3TNR8</accession>
<dbReference type="Pfam" id="PF22124">
    <property type="entry name" value="Glyco_hydro_95_cat"/>
    <property type="match status" value="1"/>
</dbReference>
<dbReference type="EMBL" id="JACHTF010000013">
    <property type="protein sequence ID" value="MBB1061354.1"/>
    <property type="molecule type" value="Genomic_DNA"/>
</dbReference>
<evidence type="ECO:0000259" key="3">
    <source>
        <dbReference type="Pfam" id="PF22124"/>
    </source>
</evidence>
<feature type="domain" description="Glycosyl hydrolase family 95 catalytic" evidence="3">
    <location>
        <begin position="302"/>
        <end position="699"/>
    </location>
</feature>
<dbReference type="Gene3D" id="2.70.98.50">
    <property type="entry name" value="putative glycoside hydrolase family protein from bacillus halodurans"/>
    <property type="match status" value="1"/>
</dbReference>
<evidence type="ECO:0000313" key="5">
    <source>
        <dbReference type="Proteomes" id="UP000523196"/>
    </source>
</evidence>
<evidence type="ECO:0000313" key="4">
    <source>
        <dbReference type="EMBL" id="MBB1061354.1"/>
    </source>
</evidence>
<dbReference type="Gene3D" id="1.50.10.10">
    <property type="match status" value="1"/>
</dbReference>
<protein>
    <submittedName>
        <fullName evidence="4">Glycoside hydrolase family 95 protein</fullName>
    </submittedName>
</protein>
<evidence type="ECO:0000259" key="1">
    <source>
        <dbReference type="Pfam" id="PF14498"/>
    </source>
</evidence>
<dbReference type="InterPro" id="IPR054363">
    <property type="entry name" value="GH95_cat"/>
</dbReference>
<dbReference type="InterPro" id="IPR012341">
    <property type="entry name" value="6hp_glycosidase-like_sf"/>
</dbReference>
<dbReference type="PIRSF" id="PIRSF007663">
    <property type="entry name" value="UCP007663"/>
    <property type="match status" value="1"/>
</dbReference>
<sequence length="787" mass="86732">MFDPYRRRLLQAALVAAVLRPGSGRAGGTDAAGAWMGADDLSLHYRVPARQWEDALPLGNGRLGAMAWGGTTRERLQLNDDTLFAGGPYEAINPDARDALPKVRALVFEGRYAEAERLANETMMSRPLRMMPYQSPGEAWIDFDGMGGIHGYERRLDLDTAIASCRFNAGDARHERESFVSPVDDCLVVRHLCDAAQGLSGFVSLAADLGHETTASGAELLLVGHNDGRHGIDGALRYAIRLRLEASGGTLRAADGRLRFEGASGLLLRVAVATSFRGPRDVGGDPVAITRDTLDASQRRGFDAMREAHLDAHRALFRRVSLDLGRTAAAERSTDQRITRFATEDDPALAALYYQYGRYLLISSSRPGTQPANLQGIWNDLQDPPWGSKWTLNINAEMNYWPAEAGALPECVEPLERMIAELARSGARTAREMYGAPGWVVHHNTDLWRQTGPIDGARFGLWPMGGAWLLRHLWDRWDYSRDPEVLRRIYPLFKGAIDFYRAFLVEDPATGELVTSPSLSPENAHPHGSSICAGPAMDAQLLRDLFGQCARASRLLDVDPGLAGELEALAARLPRDRIGAAGQLQEWREDWDLQAPEPHHRHVSHLYAVYPGDAINRRDTPRLAAAARRSLELRGDDATGWGVGWRINLWARLGDGERAHRVLAMLLSHARSYPNLFDAHPPFQIDGNFGGAAGILEMIVQDWGGTVFLLPALPSQWTRGRLRGMRLRGAAGLDIEWADGRLAWVELGSERGGEWRLDHRGRTRRVVLPAGGRIRLRPAGDGALVEA</sequence>
<dbReference type="InterPro" id="IPR008928">
    <property type="entry name" value="6-hairpin_glycosidase_sf"/>
</dbReference>
<name>A0A7W3TNR8_9GAMM</name>
<dbReference type="SUPFAM" id="SSF48208">
    <property type="entry name" value="Six-hairpin glycosidases"/>
    <property type="match status" value="1"/>
</dbReference>
<dbReference type="GO" id="GO:0004560">
    <property type="term" value="F:alpha-L-fucosidase activity"/>
    <property type="evidence" value="ECO:0007669"/>
    <property type="project" value="InterPro"/>
</dbReference>